<keyword evidence="17" id="KW-1185">Reference proteome</keyword>
<feature type="coiled-coil region" evidence="12">
    <location>
        <begin position="236"/>
        <end position="274"/>
    </location>
</feature>
<dbReference type="InterPro" id="IPR007502">
    <property type="entry name" value="Helicase-assoc_dom"/>
</dbReference>
<dbReference type="GO" id="GO:0003724">
    <property type="term" value="F:RNA helicase activity"/>
    <property type="evidence" value="ECO:0007669"/>
    <property type="project" value="UniProtKB-EC"/>
</dbReference>
<comment type="similarity">
    <text evidence="10">Belongs to the DEAD box helicase family. DEAH subfamily. PRP2 sub-subfamily.</text>
</comment>
<feature type="compositionally biased region" description="Low complexity" evidence="13">
    <location>
        <begin position="107"/>
        <end position="116"/>
    </location>
</feature>
<dbReference type="Gene3D" id="1.20.120.1080">
    <property type="match status" value="1"/>
</dbReference>
<keyword evidence="8" id="KW-0508">mRNA splicing</keyword>
<evidence type="ECO:0000256" key="12">
    <source>
        <dbReference type="SAM" id="Coils"/>
    </source>
</evidence>
<dbReference type="InterPro" id="IPR011709">
    <property type="entry name" value="DEAD-box_helicase_OB_fold"/>
</dbReference>
<dbReference type="EC" id="3.6.4.13" evidence="1"/>
<gene>
    <name evidence="16" type="ORF">WJX74_002375</name>
</gene>
<proteinExistence type="inferred from homology"/>
<evidence type="ECO:0000259" key="14">
    <source>
        <dbReference type="PROSITE" id="PS51192"/>
    </source>
</evidence>
<dbReference type="GO" id="GO:0006397">
    <property type="term" value="P:mRNA processing"/>
    <property type="evidence" value="ECO:0007669"/>
    <property type="project" value="UniProtKB-KW"/>
</dbReference>
<dbReference type="CDD" id="cd18791">
    <property type="entry name" value="SF2_C_RHA"/>
    <property type="match status" value="1"/>
</dbReference>
<dbReference type="InterPro" id="IPR001650">
    <property type="entry name" value="Helicase_C-like"/>
</dbReference>
<dbReference type="InterPro" id="IPR027417">
    <property type="entry name" value="P-loop_NTPase"/>
</dbReference>
<evidence type="ECO:0000256" key="6">
    <source>
        <dbReference type="ARBA" id="ARBA00022806"/>
    </source>
</evidence>
<evidence type="ECO:0000256" key="7">
    <source>
        <dbReference type="ARBA" id="ARBA00022840"/>
    </source>
</evidence>
<dbReference type="Pfam" id="PF07717">
    <property type="entry name" value="OB_NTP_bind"/>
    <property type="match status" value="1"/>
</dbReference>
<reference evidence="16 17" key="1">
    <citation type="journal article" date="2024" name="Nat. Commun.">
        <title>Phylogenomics reveals the evolutionary origins of lichenization in chlorophyte algae.</title>
        <authorList>
            <person name="Puginier C."/>
            <person name="Libourel C."/>
            <person name="Otte J."/>
            <person name="Skaloud P."/>
            <person name="Haon M."/>
            <person name="Grisel S."/>
            <person name="Petersen M."/>
            <person name="Berrin J.G."/>
            <person name="Delaux P.M."/>
            <person name="Dal Grande F."/>
            <person name="Keller J."/>
        </authorList>
    </citation>
    <scope>NUCLEOTIDE SEQUENCE [LARGE SCALE GENOMIC DNA]</scope>
    <source>
        <strain evidence="16 17">SAG 2145</strain>
    </source>
</reference>
<evidence type="ECO:0000256" key="9">
    <source>
        <dbReference type="ARBA" id="ARBA00047984"/>
    </source>
</evidence>
<protein>
    <recommendedName>
        <fullName evidence="1">RNA helicase</fullName>
        <ecNumber evidence="1">3.6.4.13</ecNumber>
    </recommendedName>
    <alternativeName>
        <fullName evidence="11">DEAH RNA helicase homolog PRP2</fullName>
    </alternativeName>
</protein>
<evidence type="ECO:0000256" key="1">
    <source>
        <dbReference type="ARBA" id="ARBA00012552"/>
    </source>
</evidence>
<dbReference type="SMART" id="SM00847">
    <property type="entry name" value="HA2"/>
    <property type="match status" value="1"/>
</dbReference>
<name>A0AAW1RAP1_9CHLO</name>
<dbReference type="PANTHER" id="PTHR18934">
    <property type="entry name" value="ATP-DEPENDENT RNA HELICASE"/>
    <property type="match status" value="1"/>
</dbReference>
<dbReference type="InterPro" id="IPR002464">
    <property type="entry name" value="DNA/RNA_helicase_DEAH_CS"/>
</dbReference>
<keyword evidence="2" id="KW-0507">mRNA processing</keyword>
<keyword evidence="7" id="KW-0067">ATP-binding</keyword>
<comment type="caution">
    <text evidence="16">The sequence shown here is derived from an EMBL/GenBank/DDBJ whole genome shotgun (WGS) entry which is preliminary data.</text>
</comment>
<dbReference type="EMBL" id="JALJOS010000014">
    <property type="protein sequence ID" value="KAK9831075.1"/>
    <property type="molecule type" value="Genomic_DNA"/>
</dbReference>
<comment type="catalytic activity">
    <reaction evidence="9">
        <text>ATP + H2O = ADP + phosphate + H(+)</text>
        <dbReference type="Rhea" id="RHEA:13065"/>
        <dbReference type="ChEBI" id="CHEBI:15377"/>
        <dbReference type="ChEBI" id="CHEBI:15378"/>
        <dbReference type="ChEBI" id="CHEBI:30616"/>
        <dbReference type="ChEBI" id="CHEBI:43474"/>
        <dbReference type="ChEBI" id="CHEBI:456216"/>
        <dbReference type="EC" id="3.6.4.13"/>
    </reaction>
</comment>
<dbReference type="SMART" id="SM00487">
    <property type="entry name" value="DEXDc"/>
    <property type="match status" value="1"/>
</dbReference>
<feature type="compositionally biased region" description="Basic and acidic residues" evidence="13">
    <location>
        <begin position="167"/>
        <end position="223"/>
    </location>
</feature>
<dbReference type="GO" id="GO:0008380">
    <property type="term" value="P:RNA splicing"/>
    <property type="evidence" value="ECO:0007669"/>
    <property type="project" value="UniProtKB-KW"/>
</dbReference>
<dbReference type="PROSITE" id="PS00690">
    <property type="entry name" value="DEAH_ATP_HELICASE"/>
    <property type="match status" value="1"/>
</dbReference>
<evidence type="ECO:0000256" key="10">
    <source>
        <dbReference type="ARBA" id="ARBA00061257"/>
    </source>
</evidence>
<dbReference type="AlphaFoldDB" id="A0AAW1RAP1"/>
<evidence type="ECO:0000256" key="2">
    <source>
        <dbReference type="ARBA" id="ARBA00022664"/>
    </source>
</evidence>
<dbReference type="Proteomes" id="UP001438707">
    <property type="component" value="Unassembled WGS sequence"/>
</dbReference>
<dbReference type="GO" id="GO:0005524">
    <property type="term" value="F:ATP binding"/>
    <property type="evidence" value="ECO:0007669"/>
    <property type="project" value="UniProtKB-KW"/>
</dbReference>
<feature type="region of interest" description="Disordered" evidence="13">
    <location>
        <begin position="1048"/>
        <end position="1069"/>
    </location>
</feature>
<dbReference type="FunFam" id="1.20.120.1080:FF:000001">
    <property type="entry name" value="Pre-mRNA-splicing factor ATP-dependent RNA helicase"/>
    <property type="match status" value="1"/>
</dbReference>
<evidence type="ECO:0000256" key="5">
    <source>
        <dbReference type="ARBA" id="ARBA00022801"/>
    </source>
</evidence>
<feature type="domain" description="Helicase C-terminal" evidence="15">
    <location>
        <begin position="620"/>
        <end position="795"/>
    </location>
</feature>
<dbReference type="Pfam" id="PF00271">
    <property type="entry name" value="Helicase_C"/>
    <property type="match status" value="1"/>
</dbReference>
<dbReference type="GO" id="GO:0003723">
    <property type="term" value="F:RNA binding"/>
    <property type="evidence" value="ECO:0007669"/>
    <property type="project" value="TreeGrafter"/>
</dbReference>
<dbReference type="PROSITE" id="PS51194">
    <property type="entry name" value="HELICASE_CTER"/>
    <property type="match status" value="1"/>
</dbReference>
<feature type="region of interest" description="Disordered" evidence="13">
    <location>
        <begin position="389"/>
        <end position="417"/>
    </location>
</feature>
<dbReference type="InterPro" id="IPR014001">
    <property type="entry name" value="Helicase_ATP-bd"/>
</dbReference>
<evidence type="ECO:0000313" key="17">
    <source>
        <dbReference type="Proteomes" id="UP001438707"/>
    </source>
</evidence>
<organism evidence="16 17">
    <name type="scientific">Apatococcus lobatus</name>
    <dbReference type="NCBI Taxonomy" id="904363"/>
    <lineage>
        <taxon>Eukaryota</taxon>
        <taxon>Viridiplantae</taxon>
        <taxon>Chlorophyta</taxon>
        <taxon>core chlorophytes</taxon>
        <taxon>Trebouxiophyceae</taxon>
        <taxon>Chlorellales</taxon>
        <taxon>Chlorellaceae</taxon>
        <taxon>Apatococcus</taxon>
    </lineage>
</organism>
<keyword evidence="6" id="KW-0347">Helicase</keyword>
<keyword evidence="4" id="KW-0547">Nucleotide-binding</keyword>
<keyword evidence="3" id="KW-0747">Spliceosome</keyword>
<dbReference type="Pfam" id="PF04408">
    <property type="entry name" value="WHD_HA2"/>
    <property type="match status" value="1"/>
</dbReference>
<feature type="domain" description="Helicase ATP-binding" evidence="14">
    <location>
        <begin position="434"/>
        <end position="597"/>
    </location>
</feature>
<dbReference type="FunFam" id="3.40.50.300:FF:000594">
    <property type="entry name" value="Pre-mRNA-splicing factor ATP-dependent RNA helicase"/>
    <property type="match status" value="1"/>
</dbReference>
<evidence type="ECO:0000256" key="8">
    <source>
        <dbReference type="ARBA" id="ARBA00023187"/>
    </source>
</evidence>
<dbReference type="PROSITE" id="PS51192">
    <property type="entry name" value="HELICASE_ATP_BIND_1"/>
    <property type="match status" value="1"/>
</dbReference>
<dbReference type="SUPFAM" id="SSF52540">
    <property type="entry name" value="P-loop containing nucleoside triphosphate hydrolases"/>
    <property type="match status" value="1"/>
</dbReference>
<keyword evidence="12" id="KW-0175">Coiled coil</keyword>
<evidence type="ECO:0000256" key="11">
    <source>
        <dbReference type="ARBA" id="ARBA00077342"/>
    </source>
</evidence>
<evidence type="ECO:0000256" key="4">
    <source>
        <dbReference type="ARBA" id="ARBA00022741"/>
    </source>
</evidence>
<feature type="region of interest" description="Disordered" evidence="13">
    <location>
        <begin position="103"/>
        <end position="227"/>
    </location>
</feature>
<dbReference type="SMART" id="SM00490">
    <property type="entry name" value="HELICc"/>
    <property type="match status" value="1"/>
</dbReference>
<sequence length="1069" mass="120892">MVDRNLSVWVSDQLYALLGYSEDNLVSFILTLARKATSSAALASKLQDQGLPRGSATLTFAEDLLSRIPQTSAAPNAYKQQERAAAELVRRNASYAMVMDEDEDDAAPAPADLPAPTTGKAPKQKEKHVRKSKALVGEEETGRPTKRGRHKRSWEEASSGDDEDQAEQERKKAEEAREKDQAEKAAFEDRLKAKDDARTKRLMEQKLTKEEREDMERRKYTTEEEKDELIPNLRGFSRQEYLKKREEQKLVELRQELEDEENLFANQKLTAKEERVLEEKRKKLKYAEARKKLVDDLDNRDEYRMPSAYDQEGNVQQDQRYKVLTERYRDTDEGDEGTPWQEQANWETEQIKKASMKTGAKDSQAKAKDYEFVFEDQIDFITDQAMAGTLEVDDEEDPRERERKARAAEKQSKQEKLQADRKLLPMYPFREPLLEAIAEHQVLIIVGETGSGKTTQIPQYLHEAGYSKAGKIGCTQPRRVAAMSVAARVAEEVDVKLGQEVGYSIRFEDCTSDKTILKYMTDGMLLREFLGEPDLASYSVMMVDEAHERTLHTDVLFGLVKDIARFRPDIKLLISSATLDAEKFSDYFDHAPIFRIPGRRYPVDIMYTKAPEANYLHAAVVTALQVHVTQPAGDVLIFLTGQEEIEAAEELLKQRTKGLGSRIGELMIAPIYANLPSDLQSKIFEVTPPGARKIVLATNIAETSLTIDGIKYVIDPGFVKQNSYNPRSGMESLVVTPVSQASANQRAGRAGRTSPGKCFRLYTAWSYQNELDENTVPEIQRTNLGNVVLMLKSLGINDLMGFDFMDPPPTETLLRALEQLYALGALNDRGELTKLGRRMAEFPLDPMLAKMIINSETYGCSEEVATVAAMVSTGNSIFYRPKDKAVHADNAHNNFHRGSPGDHIALMNVFNGWADTNFSTQWCYENFVQMRSMKRARDIRDQVLGLMERVEVAVISDRSNEENIKKAIASGFFYHTAKLAKSGADYRTVKNPQTVHVHPQSGLIEVRPKWVIYHELVQTSKEFMRTISEIKPSWLTEIAPHYYSKREVEDAADKKLPKGQGKAGLDGAA</sequence>
<dbReference type="InterPro" id="IPR048333">
    <property type="entry name" value="HA2_WH"/>
</dbReference>
<dbReference type="Pfam" id="PF21010">
    <property type="entry name" value="HA2_C"/>
    <property type="match status" value="1"/>
</dbReference>
<evidence type="ECO:0000256" key="13">
    <source>
        <dbReference type="SAM" id="MobiDB-lite"/>
    </source>
</evidence>
<feature type="compositionally biased region" description="Basic and acidic residues" evidence="13">
    <location>
        <begin position="398"/>
        <end position="417"/>
    </location>
</feature>
<dbReference type="GO" id="GO:0071013">
    <property type="term" value="C:catalytic step 2 spliceosome"/>
    <property type="evidence" value="ECO:0007669"/>
    <property type="project" value="TreeGrafter"/>
</dbReference>
<dbReference type="PANTHER" id="PTHR18934:SF83">
    <property type="entry name" value="PRE-MRNA-SPLICING FACTOR ATP-DEPENDENT RNA HELICASE DHX16"/>
    <property type="match status" value="1"/>
</dbReference>
<evidence type="ECO:0000259" key="15">
    <source>
        <dbReference type="PROSITE" id="PS51194"/>
    </source>
</evidence>
<keyword evidence="5" id="KW-0378">Hydrolase</keyword>
<accession>A0AAW1RAP1</accession>
<evidence type="ECO:0000313" key="16">
    <source>
        <dbReference type="EMBL" id="KAK9831075.1"/>
    </source>
</evidence>
<evidence type="ECO:0000256" key="3">
    <source>
        <dbReference type="ARBA" id="ARBA00022728"/>
    </source>
</evidence>
<dbReference type="Gene3D" id="3.40.50.300">
    <property type="entry name" value="P-loop containing nucleotide triphosphate hydrolases"/>
    <property type="match status" value="2"/>
</dbReference>
<dbReference type="FunFam" id="3.40.50.300:FF:000007">
    <property type="entry name" value="Pre-mRNA-splicing factor ATP-dependent RNA helicase"/>
    <property type="match status" value="1"/>
</dbReference>
<dbReference type="GO" id="GO:0016787">
    <property type="term" value="F:hydrolase activity"/>
    <property type="evidence" value="ECO:0007669"/>
    <property type="project" value="UniProtKB-KW"/>
</dbReference>